<name>A0A3P8KH18_9TREM</name>
<evidence type="ECO:0000313" key="2">
    <source>
        <dbReference type="Proteomes" id="UP000269396"/>
    </source>
</evidence>
<proteinExistence type="predicted"/>
<keyword evidence="2" id="KW-1185">Reference proteome</keyword>
<dbReference type="Proteomes" id="UP000269396">
    <property type="component" value="Unassembled WGS sequence"/>
</dbReference>
<reference evidence="1 2" key="1">
    <citation type="submission" date="2018-11" db="EMBL/GenBank/DDBJ databases">
        <authorList>
            <consortium name="Pathogen Informatics"/>
        </authorList>
    </citation>
    <scope>NUCLEOTIDE SEQUENCE [LARGE SCALE GENOMIC DNA]</scope>
    <source>
        <strain>Denwood</strain>
        <strain evidence="2">Zambia</strain>
    </source>
</reference>
<protein>
    <submittedName>
        <fullName evidence="1">Uncharacterized protein</fullName>
    </submittedName>
</protein>
<accession>A0A3P8KH18</accession>
<evidence type="ECO:0000313" key="1">
    <source>
        <dbReference type="EMBL" id="VDP79299.1"/>
    </source>
</evidence>
<gene>
    <name evidence="1" type="ORF">SMTD_LOCUS19246</name>
</gene>
<organism evidence="1 2">
    <name type="scientific">Schistosoma mattheei</name>
    <dbReference type="NCBI Taxonomy" id="31246"/>
    <lineage>
        <taxon>Eukaryota</taxon>
        <taxon>Metazoa</taxon>
        <taxon>Spiralia</taxon>
        <taxon>Lophotrochozoa</taxon>
        <taxon>Platyhelminthes</taxon>
        <taxon>Trematoda</taxon>
        <taxon>Digenea</taxon>
        <taxon>Strigeidida</taxon>
        <taxon>Schistosomatoidea</taxon>
        <taxon>Schistosomatidae</taxon>
        <taxon>Schistosoma</taxon>
    </lineage>
</organism>
<sequence>MKNLQNMALLFTIKQLDVWIVLLKNQLNLLVIR</sequence>
<dbReference type="EMBL" id="UZAL01041955">
    <property type="protein sequence ID" value="VDP79299.1"/>
    <property type="molecule type" value="Genomic_DNA"/>
</dbReference>
<dbReference type="AlphaFoldDB" id="A0A3P8KH18"/>